<evidence type="ECO:0000313" key="6">
    <source>
        <dbReference type="Proteomes" id="UP000266915"/>
    </source>
</evidence>
<dbReference type="PROSITE" id="PS50889">
    <property type="entry name" value="S4"/>
    <property type="match status" value="1"/>
</dbReference>
<dbReference type="PIRSF" id="PIRSF005578">
    <property type="entry name" value="TlyA"/>
    <property type="match status" value="1"/>
</dbReference>
<dbReference type="Gene3D" id="3.10.290.10">
    <property type="entry name" value="RNA-binding S4 domain"/>
    <property type="match status" value="1"/>
</dbReference>
<dbReference type="Proteomes" id="UP000266915">
    <property type="component" value="Unassembled WGS sequence"/>
</dbReference>
<evidence type="ECO:0000313" key="5">
    <source>
        <dbReference type="EMBL" id="ROR82113.1"/>
    </source>
</evidence>
<feature type="domain" description="RNA-binding S4" evidence="4">
    <location>
        <begin position="21"/>
        <end position="85"/>
    </location>
</feature>
<dbReference type="Pfam" id="PF01728">
    <property type="entry name" value="FtsJ"/>
    <property type="match status" value="1"/>
</dbReference>
<proteinExistence type="inferred from homology"/>
<dbReference type="GO" id="GO:0003723">
    <property type="term" value="F:RNA binding"/>
    <property type="evidence" value="ECO:0007669"/>
    <property type="project" value="UniProtKB-KW"/>
</dbReference>
<dbReference type="InterPro" id="IPR004538">
    <property type="entry name" value="Hemolysin_A/TlyA"/>
</dbReference>
<comment type="caution">
    <text evidence="5">The sequence shown here is derived from an EMBL/GenBank/DDBJ whole genome shotgun (WGS) entry which is preliminary data.</text>
</comment>
<dbReference type="InterPro" id="IPR002877">
    <property type="entry name" value="RNA_MeTrfase_FtsJ_dom"/>
</dbReference>
<evidence type="ECO:0000256" key="1">
    <source>
        <dbReference type="ARBA" id="ARBA00022884"/>
    </source>
</evidence>
<dbReference type="Pfam" id="PF01479">
    <property type="entry name" value="S4"/>
    <property type="match status" value="1"/>
</dbReference>
<dbReference type="AlphaFoldDB" id="A0A3N2C3R0"/>
<protein>
    <submittedName>
        <fullName evidence="5">23S rRNA (Cytidine1920-2'-O)/16S rRNA (Cytidine1409-2'-O)-methyltransferase</fullName>
    </submittedName>
</protein>
<keyword evidence="1 3" id="KW-0694">RNA-binding</keyword>
<dbReference type="SUPFAM" id="SSF55174">
    <property type="entry name" value="Alpha-L RNA-binding motif"/>
    <property type="match status" value="1"/>
</dbReference>
<dbReference type="GO" id="GO:0032259">
    <property type="term" value="P:methylation"/>
    <property type="evidence" value="ECO:0007669"/>
    <property type="project" value="UniProtKB-KW"/>
</dbReference>
<dbReference type="SMART" id="SM00363">
    <property type="entry name" value="S4"/>
    <property type="match status" value="1"/>
</dbReference>
<dbReference type="InterPro" id="IPR036986">
    <property type="entry name" value="S4_RNA-bd_sf"/>
</dbReference>
<dbReference type="CDD" id="cd00165">
    <property type="entry name" value="S4"/>
    <property type="match status" value="1"/>
</dbReference>
<name>A0A3N2C3R0_9MICO</name>
<dbReference type="PANTHER" id="PTHR32319:SF0">
    <property type="entry name" value="BACTERIAL HEMOLYSIN-LIKE PROTEIN"/>
    <property type="match status" value="1"/>
</dbReference>
<keyword evidence="5" id="KW-0808">Transferase</keyword>
<dbReference type="NCBIfam" id="TIGR00478">
    <property type="entry name" value="tly"/>
    <property type="match status" value="1"/>
</dbReference>
<evidence type="ECO:0000256" key="2">
    <source>
        <dbReference type="ARBA" id="ARBA00029460"/>
    </source>
</evidence>
<dbReference type="SUPFAM" id="SSF53335">
    <property type="entry name" value="S-adenosyl-L-methionine-dependent methyltransferases"/>
    <property type="match status" value="1"/>
</dbReference>
<dbReference type="InterPro" id="IPR002942">
    <property type="entry name" value="S4_RNA-bd"/>
</dbReference>
<gene>
    <name evidence="5" type="ORF">EDD42_2197</name>
</gene>
<dbReference type="CDD" id="cd02440">
    <property type="entry name" value="AdoMet_MTases"/>
    <property type="match status" value="1"/>
</dbReference>
<dbReference type="Gene3D" id="3.40.50.150">
    <property type="entry name" value="Vaccinia Virus protein VP39"/>
    <property type="match status" value="1"/>
</dbReference>
<dbReference type="InterPro" id="IPR029063">
    <property type="entry name" value="SAM-dependent_MTases_sf"/>
</dbReference>
<dbReference type="PANTHER" id="PTHR32319">
    <property type="entry name" value="BACTERIAL HEMOLYSIN-LIKE PROTEIN"/>
    <property type="match status" value="1"/>
</dbReference>
<accession>A0A3N2C3R0</accession>
<sequence length="283" mass="29755">MENTPEPPAAADSPDGAAQPARLDAALAARGLARSRTHAAQLIADGLVSVDDRTIVKASHRVHPDARVVVAGADHYVSRAAHKLLAALDTFPVVVDDALVLDAGASTGGFTQVLLERGARRVIALDVGHDQLVPQLRDDERVQVVEGCNVRFLTPEQLSELTGLDERPSLVVGDLSFISLTQVLPALVSVVASPAELVLLVKPQFEVGRGGVREGVVTDPALRADAVAGVLWAAWDLGLGTAGLIPSPIVGTHGNREYVVWISAEHGNNPTEWMQQITSMAGA</sequence>
<keyword evidence="6" id="KW-1185">Reference proteome</keyword>
<evidence type="ECO:0000256" key="3">
    <source>
        <dbReference type="PROSITE-ProRule" id="PRU00182"/>
    </source>
</evidence>
<dbReference type="EMBL" id="RKHL01000001">
    <property type="protein sequence ID" value="ROR82113.1"/>
    <property type="molecule type" value="Genomic_DNA"/>
</dbReference>
<keyword evidence="5" id="KW-0489">Methyltransferase</keyword>
<dbReference type="RefSeq" id="WP_085514425.1">
    <property type="nucleotide sequence ID" value="NZ_FXAP01000009.1"/>
</dbReference>
<reference evidence="5 6" key="1">
    <citation type="submission" date="2018-11" db="EMBL/GenBank/DDBJ databases">
        <title>Sequencing the genomes of 1000 actinobacteria strains.</title>
        <authorList>
            <person name="Klenk H.-P."/>
        </authorList>
    </citation>
    <scope>NUCLEOTIDE SEQUENCE [LARGE SCALE GENOMIC DNA]</scope>
    <source>
        <strain evidence="5 6">DSM 14012</strain>
    </source>
</reference>
<dbReference type="GO" id="GO:0008168">
    <property type="term" value="F:methyltransferase activity"/>
    <property type="evidence" value="ECO:0007669"/>
    <property type="project" value="UniProtKB-KW"/>
</dbReference>
<organism evidence="5 6">
    <name type="scientific">Plantibacter flavus</name>
    <dbReference type="NCBI Taxonomy" id="150123"/>
    <lineage>
        <taxon>Bacteria</taxon>
        <taxon>Bacillati</taxon>
        <taxon>Actinomycetota</taxon>
        <taxon>Actinomycetes</taxon>
        <taxon>Micrococcales</taxon>
        <taxon>Microbacteriaceae</taxon>
        <taxon>Plantibacter</taxon>
    </lineage>
</organism>
<evidence type="ECO:0000259" key="4">
    <source>
        <dbReference type="SMART" id="SM00363"/>
    </source>
</evidence>
<comment type="similarity">
    <text evidence="2">Belongs to the TlyA family.</text>
</comment>
<dbReference type="InterPro" id="IPR047048">
    <property type="entry name" value="TlyA"/>
</dbReference>